<sequence length="665" mass="71179">MAANERLTLRWHRPAAMLIAGVLLQGCGADRPATTAATTDSTPATQVQWPHAKSAVAADPRVEARIAELLKQLTLEQKIGQMTQPDIRDVTPQDVKQYRLGSILNGGGAFPGNKKYAKASDWVALADRYYEASMDTSTGAPAIPIIWGTDAVHGHNNVVGATLFPHNIGLGAMNNPDLIEKIGAATAAEVAVTGLDWTFAPTVAAVRDERWGRTYEGYSEDPEIIRAYASKMVVGIQGAAGTPAFLDGNHVLATAKHFIGDGGTNLGVDRGNNVAPEQKLLEIHGQGYITSLEAGVQTVMASYNSWQGWKLHGHRYLLTDVLKNQMGFDGFIISDWDAIDEVQGCSKDKCADAVNAGVDMFMVPKDWKSFITNTVAQVKAGDIPESRIDDAVTRILRVKLRAGMFEKGKPSSRPLANKSELIGSPEHRAIARQAVSESLVLLKNRNGVLPLRREVKVLVAGEGADSIAKQAGGWTISWQGDGNTNKDFPGGTSIFAGIKAVAPNASLSVDGSFSDKPDVAIVVFGEDPYAEFMGNIKSIDYQGANGRDAALMTKLKAAGIPVVGVFLSGRPLWVNPELNASDAFVAAWLPGSEGGGVADVLFRNEQGGVNKDFKGKLSFSWPRSTDQFEINRNDPNYAPLFAYGFGLTYADKDTLGDDLPVASAE</sequence>
<dbReference type="EMBL" id="JACHHZ010000005">
    <property type="protein sequence ID" value="MBB6095434.1"/>
    <property type="molecule type" value="Genomic_DNA"/>
</dbReference>
<keyword evidence="4" id="KW-0326">Glycosidase</keyword>
<dbReference type="PANTHER" id="PTHR30620:SF77">
    <property type="entry name" value="LYSOSOMAL BETA GLUCOSIDASE-LIKE"/>
    <property type="match status" value="1"/>
</dbReference>
<dbReference type="InterPro" id="IPR036962">
    <property type="entry name" value="Glyco_hydro_3_N_sf"/>
</dbReference>
<dbReference type="GO" id="GO:0008422">
    <property type="term" value="F:beta-glucosidase activity"/>
    <property type="evidence" value="ECO:0007669"/>
    <property type="project" value="UniProtKB-EC"/>
</dbReference>
<evidence type="ECO:0000259" key="3">
    <source>
        <dbReference type="Pfam" id="PF01915"/>
    </source>
</evidence>
<dbReference type="SUPFAM" id="SSF51445">
    <property type="entry name" value="(Trans)glycosidases"/>
    <property type="match status" value="1"/>
</dbReference>
<dbReference type="GO" id="GO:0009251">
    <property type="term" value="P:glucan catabolic process"/>
    <property type="evidence" value="ECO:0007669"/>
    <property type="project" value="TreeGrafter"/>
</dbReference>
<evidence type="ECO:0000259" key="2">
    <source>
        <dbReference type="Pfam" id="PF00933"/>
    </source>
</evidence>
<dbReference type="PANTHER" id="PTHR30620">
    <property type="entry name" value="PERIPLASMIC BETA-GLUCOSIDASE-RELATED"/>
    <property type="match status" value="1"/>
</dbReference>
<accession>A0A841HS08</accession>
<keyword evidence="1 4" id="KW-0378">Hydrolase</keyword>
<gene>
    <name evidence="4" type="ORF">HNQ60_004324</name>
</gene>
<reference evidence="4 5" key="1">
    <citation type="submission" date="2020-08" db="EMBL/GenBank/DDBJ databases">
        <title>Genomic Encyclopedia of Type Strains, Phase IV (KMG-IV): sequencing the most valuable type-strain genomes for metagenomic binning, comparative biology and taxonomic classification.</title>
        <authorList>
            <person name="Goeker M."/>
        </authorList>
    </citation>
    <scope>NUCLEOTIDE SEQUENCE [LARGE SCALE GENOMIC DNA]</scope>
    <source>
        <strain evidence="4 5">DSM 26723</strain>
    </source>
</reference>
<dbReference type="Proteomes" id="UP000588068">
    <property type="component" value="Unassembled WGS sequence"/>
</dbReference>
<dbReference type="AlphaFoldDB" id="A0A841HS08"/>
<feature type="domain" description="Glycoside hydrolase family 3 N-terminal" evidence="2">
    <location>
        <begin position="74"/>
        <end position="398"/>
    </location>
</feature>
<organism evidence="4 5">
    <name type="scientific">Povalibacter uvarum</name>
    <dbReference type="NCBI Taxonomy" id="732238"/>
    <lineage>
        <taxon>Bacteria</taxon>
        <taxon>Pseudomonadati</taxon>
        <taxon>Pseudomonadota</taxon>
        <taxon>Gammaproteobacteria</taxon>
        <taxon>Steroidobacterales</taxon>
        <taxon>Steroidobacteraceae</taxon>
        <taxon>Povalibacter</taxon>
    </lineage>
</organism>
<name>A0A841HS08_9GAMM</name>
<dbReference type="RefSeq" id="WP_281382799.1">
    <property type="nucleotide sequence ID" value="NZ_JACHHZ010000005.1"/>
</dbReference>
<dbReference type="InterPro" id="IPR001764">
    <property type="entry name" value="Glyco_hydro_3_N"/>
</dbReference>
<dbReference type="SUPFAM" id="SSF52279">
    <property type="entry name" value="Beta-D-glucan exohydrolase, C-terminal domain"/>
    <property type="match status" value="1"/>
</dbReference>
<evidence type="ECO:0000313" key="5">
    <source>
        <dbReference type="Proteomes" id="UP000588068"/>
    </source>
</evidence>
<dbReference type="Gene3D" id="3.40.50.1700">
    <property type="entry name" value="Glycoside hydrolase family 3 C-terminal domain"/>
    <property type="match status" value="1"/>
</dbReference>
<evidence type="ECO:0000256" key="1">
    <source>
        <dbReference type="ARBA" id="ARBA00022801"/>
    </source>
</evidence>
<dbReference type="InterPro" id="IPR036881">
    <property type="entry name" value="Glyco_hydro_3_C_sf"/>
</dbReference>
<comment type="caution">
    <text evidence="4">The sequence shown here is derived from an EMBL/GenBank/DDBJ whole genome shotgun (WGS) entry which is preliminary data.</text>
</comment>
<dbReference type="InterPro" id="IPR017853">
    <property type="entry name" value="GH"/>
</dbReference>
<feature type="domain" description="Glycoside hydrolase family 3 C-terminal" evidence="3">
    <location>
        <begin position="439"/>
        <end position="649"/>
    </location>
</feature>
<dbReference type="InterPro" id="IPR002772">
    <property type="entry name" value="Glyco_hydro_3_C"/>
</dbReference>
<dbReference type="EC" id="3.2.1.21" evidence="4"/>
<dbReference type="InterPro" id="IPR051915">
    <property type="entry name" value="Cellulose_Degrad_GH3"/>
</dbReference>
<dbReference type="PRINTS" id="PR00133">
    <property type="entry name" value="GLHYDRLASE3"/>
</dbReference>
<evidence type="ECO:0000313" key="4">
    <source>
        <dbReference type="EMBL" id="MBB6095434.1"/>
    </source>
</evidence>
<dbReference type="PROSITE" id="PS51257">
    <property type="entry name" value="PROKAR_LIPOPROTEIN"/>
    <property type="match status" value="1"/>
</dbReference>
<dbReference type="Pfam" id="PF00933">
    <property type="entry name" value="Glyco_hydro_3"/>
    <property type="match status" value="1"/>
</dbReference>
<dbReference type="Gene3D" id="3.20.20.300">
    <property type="entry name" value="Glycoside hydrolase, family 3, N-terminal domain"/>
    <property type="match status" value="1"/>
</dbReference>
<keyword evidence="5" id="KW-1185">Reference proteome</keyword>
<proteinExistence type="predicted"/>
<dbReference type="Pfam" id="PF01915">
    <property type="entry name" value="Glyco_hydro_3_C"/>
    <property type="match status" value="1"/>
</dbReference>
<protein>
    <submittedName>
        <fullName evidence="4">Beta-glucosidase</fullName>
        <ecNumber evidence="4">3.2.1.21</ecNumber>
    </submittedName>
</protein>